<evidence type="ECO:0000313" key="6">
    <source>
        <dbReference type="Proteomes" id="UP000198802"/>
    </source>
</evidence>
<evidence type="ECO:0000256" key="3">
    <source>
        <dbReference type="SAM" id="MobiDB-lite"/>
    </source>
</evidence>
<feature type="DNA-binding region" description="H-T-H motif" evidence="2">
    <location>
        <begin position="51"/>
        <end position="70"/>
    </location>
</feature>
<sequence>MSRGAQRSSRPPRQEGKAKGRTNEERSAQSKQAMLDSARQLFAEKGYAATSIIDIAERSGISVGGLYHHFGSKKKIFLALWDEYQRAQEEHTRSAVAAARRANSTGKELLLAGVESYLQGAWLARDFEPMVVLGTDAPPGFDEILAEADRQWARQNRALLSEYDPRLVNAATVMLAGALKSLCLEFPHCRGDAEGKRLIDDALKLFSGMLALL</sequence>
<proteinExistence type="predicted"/>
<dbReference type="PROSITE" id="PS01081">
    <property type="entry name" value="HTH_TETR_1"/>
    <property type="match status" value="1"/>
</dbReference>
<dbReference type="InterPro" id="IPR050109">
    <property type="entry name" value="HTH-type_TetR-like_transc_reg"/>
</dbReference>
<dbReference type="InterPro" id="IPR001647">
    <property type="entry name" value="HTH_TetR"/>
</dbReference>
<dbReference type="SUPFAM" id="SSF46689">
    <property type="entry name" value="Homeodomain-like"/>
    <property type="match status" value="1"/>
</dbReference>
<keyword evidence="1 2" id="KW-0238">DNA-binding</keyword>
<evidence type="ECO:0000256" key="2">
    <source>
        <dbReference type="PROSITE-ProRule" id="PRU00335"/>
    </source>
</evidence>
<dbReference type="Gene3D" id="1.10.357.10">
    <property type="entry name" value="Tetracycline Repressor, domain 2"/>
    <property type="match status" value="1"/>
</dbReference>
<keyword evidence="6" id="KW-1185">Reference proteome</keyword>
<dbReference type="GO" id="GO:0000976">
    <property type="term" value="F:transcription cis-regulatory region binding"/>
    <property type="evidence" value="ECO:0007669"/>
    <property type="project" value="TreeGrafter"/>
</dbReference>
<dbReference type="Pfam" id="PF00440">
    <property type="entry name" value="TetR_N"/>
    <property type="match status" value="1"/>
</dbReference>
<feature type="compositionally biased region" description="Basic and acidic residues" evidence="3">
    <location>
        <begin position="12"/>
        <end position="28"/>
    </location>
</feature>
<dbReference type="EMBL" id="FAOZ01000007">
    <property type="protein sequence ID" value="CUU56197.1"/>
    <property type="molecule type" value="Genomic_DNA"/>
</dbReference>
<dbReference type="PANTHER" id="PTHR30055">
    <property type="entry name" value="HTH-TYPE TRANSCRIPTIONAL REGULATOR RUTR"/>
    <property type="match status" value="1"/>
</dbReference>
<reference evidence="6" key="1">
    <citation type="submission" date="2015-11" db="EMBL/GenBank/DDBJ databases">
        <authorList>
            <person name="Varghese N."/>
        </authorList>
    </citation>
    <scope>NUCLEOTIDE SEQUENCE [LARGE SCALE GENOMIC DNA]</scope>
    <source>
        <strain evidence="6">DSM 45899</strain>
    </source>
</reference>
<accession>A0A0S4QKN5</accession>
<dbReference type="InterPro" id="IPR023772">
    <property type="entry name" value="DNA-bd_HTH_TetR-type_CS"/>
</dbReference>
<feature type="domain" description="HTH tetR-type" evidence="4">
    <location>
        <begin position="28"/>
        <end position="88"/>
    </location>
</feature>
<name>A0A0S4QKN5_9ACTN</name>
<evidence type="ECO:0000259" key="4">
    <source>
        <dbReference type="PROSITE" id="PS50977"/>
    </source>
</evidence>
<dbReference type="PROSITE" id="PS50977">
    <property type="entry name" value="HTH_TETR_2"/>
    <property type="match status" value="1"/>
</dbReference>
<evidence type="ECO:0000313" key="5">
    <source>
        <dbReference type="EMBL" id="CUU56197.1"/>
    </source>
</evidence>
<feature type="compositionally biased region" description="Polar residues" evidence="3">
    <location>
        <begin position="1"/>
        <end position="11"/>
    </location>
</feature>
<protein>
    <submittedName>
        <fullName evidence="5">DNA-binding transcriptional regulator, AcrR family</fullName>
    </submittedName>
</protein>
<feature type="region of interest" description="Disordered" evidence="3">
    <location>
        <begin position="1"/>
        <end position="33"/>
    </location>
</feature>
<dbReference type="GO" id="GO:0003700">
    <property type="term" value="F:DNA-binding transcription factor activity"/>
    <property type="evidence" value="ECO:0007669"/>
    <property type="project" value="TreeGrafter"/>
</dbReference>
<dbReference type="Proteomes" id="UP000198802">
    <property type="component" value="Unassembled WGS sequence"/>
</dbReference>
<dbReference type="PANTHER" id="PTHR30055:SF226">
    <property type="entry name" value="HTH-TYPE TRANSCRIPTIONAL REGULATOR PKSA"/>
    <property type="match status" value="1"/>
</dbReference>
<evidence type="ECO:0000256" key="1">
    <source>
        <dbReference type="ARBA" id="ARBA00023125"/>
    </source>
</evidence>
<gene>
    <name evidence="5" type="ORF">Ga0074812_10781</name>
</gene>
<dbReference type="AlphaFoldDB" id="A0A0S4QKN5"/>
<organism evidence="5 6">
    <name type="scientific">Parafrankia irregularis</name>
    <dbReference type="NCBI Taxonomy" id="795642"/>
    <lineage>
        <taxon>Bacteria</taxon>
        <taxon>Bacillati</taxon>
        <taxon>Actinomycetota</taxon>
        <taxon>Actinomycetes</taxon>
        <taxon>Frankiales</taxon>
        <taxon>Frankiaceae</taxon>
        <taxon>Parafrankia</taxon>
    </lineage>
</organism>
<dbReference type="PRINTS" id="PR00455">
    <property type="entry name" value="HTHTETR"/>
</dbReference>
<dbReference type="InterPro" id="IPR009057">
    <property type="entry name" value="Homeodomain-like_sf"/>
</dbReference>